<organism evidence="4 5">
    <name type="scientific">Nocardia bhagyanarayanae</name>
    <dbReference type="NCBI Taxonomy" id="1215925"/>
    <lineage>
        <taxon>Bacteria</taxon>
        <taxon>Bacillati</taxon>
        <taxon>Actinomycetota</taxon>
        <taxon>Actinomycetes</taxon>
        <taxon>Mycobacteriales</taxon>
        <taxon>Nocardiaceae</taxon>
        <taxon>Nocardia</taxon>
    </lineage>
</organism>
<dbReference type="AlphaFoldDB" id="A0A543FHP9"/>
<evidence type="ECO:0000259" key="2">
    <source>
        <dbReference type="Pfam" id="PF05239"/>
    </source>
</evidence>
<name>A0A543FHP9_9NOCA</name>
<dbReference type="Proteomes" id="UP000316331">
    <property type="component" value="Unassembled WGS sequence"/>
</dbReference>
<dbReference type="GO" id="GO:0019684">
    <property type="term" value="P:photosynthesis, light reaction"/>
    <property type="evidence" value="ECO:0007669"/>
    <property type="project" value="InterPro"/>
</dbReference>
<dbReference type="RefSeq" id="WP_141811135.1">
    <property type="nucleotide sequence ID" value="NZ_VFPG01000001.1"/>
</dbReference>
<dbReference type="Gene3D" id="3.90.50.10">
    <property type="entry name" value="Photosynthetic Reaction Center, subunit H, domain 2"/>
    <property type="match status" value="1"/>
</dbReference>
<feature type="domain" description="PRC-barrel" evidence="2">
    <location>
        <begin position="6"/>
        <end position="75"/>
    </location>
</feature>
<accession>A0A543FHP9</accession>
<dbReference type="InterPro" id="IPR014747">
    <property type="entry name" value="Bac_photo_RC_H_C"/>
</dbReference>
<keyword evidence="5" id="KW-1185">Reference proteome</keyword>
<dbReference type="SUPFAM" id="SSF50346">
    <property type="entry name" value="PRC-barrel domain"/>
    <property type="match status" value="1"/>
</dbReference>
<gene>
    <name evidence="4" type="ORF">FB390_5080</name>
</gene>
<comment type="caution">
    <text evidence="4">The sequence shown here is derived from an EMBL/GenBank/DDBJ whole genome shotgun (WGS) entry which is preliminary data.</text>
</comment>
<evidence type="ECO:0000256" key="1">
    <source>
        <dbReference type="SAM" id="MobiDB-lite"/>
    </source>
</evidence>
<evidence type="ECO:0000313" key="5">
    <source>
        <dbReference type="Proteomes" id="UP000316331"/>
    </source>
</evidence>
<feature type="domain" description="DUF2382" evidence="3">
    <location>
        <begin position="148"/>
        <end position="254"/>
    </location>
</feature>
<dbReference type="InterPro" id="IPR027275">
    <property type="entry name" value="PRC-brl_dom"/>
</dbReference>
<dbReference type="PANTHER" id="PTHR38463">
    <property type="entry name" value="STRESS RESPONSE PROTEIN YSNF"/>
    <property type="match status" value="1"/>
</dbReference>
<feature type="region of interest" description="Disordered" evidence="1">
    <location>
        <begin position="248"/>
        <end position="267"/>
    </location>
</feature>
<evidence type="ECO:0000313" key="4">
    <source>
        <dbReference type="EMBL" id="TQM33355.1"/>
    </source>
</evidence>
<protein>
    <submittedName>
        <fullName evidence="4">Uncharacterized protein (TIGR02271 family)</fullName>
    </submittedName>
</protein>
<dbReference type="EMBL" id="VFPG01000001">
    <property type="protein sequence ID" value="TQM33355.1"/>
    <property type="molecule type" value="Genomic_DNA"/>
</dbReference>
<proteinExistence type="predicted"/>
<dbReference type="InterPro" id="IPR011033">
    <property type="entry name" value="PRC_barrel-like_sf"/>
</dbReference>
<dbReference type="InterPro" id="IPR052967">
    <property type="entry name" value="Stress_Response_Assoc"/>
</dbReference>
<dbReference type="OrthoDB" id="3712018at2"/>
<dbReference type="Pfam" id="PF05239">
    <property type="entry name" value="PRC"/>
    <property type="match status" value="1"/>
</dbReference>
<reference evidence="4 5" key="1">
    <citation type="submission" date="2019-06" db="EMBL/GenBank/DDBJ databases">
        <title>Sequencing the genomes of 1000 actinobacteria strains.</title>
        <authorList>
            <person name="Klenk H.-P."/>
        </authorList>
    </citation>
    <scope>NUCLEOTIDE SEQUENCE [LARGE SCALE GENOMIC DNA]</scope>
    <source>
        <strain evidence="4 5">DSM 103495</strain>
    </source>
</reference>
<dbReference type="PANTHER" id="PTHR38463:SF1">
    <property type="entry name" value="STRESS RESPONSE PROTEIN YSNF"/>
    <property type="match status" value="1"/>
</dbReference>
<dbReference type="InterPro" id="IPR019060">
    <property type="entry name" value="DUF2382"/>
</dbReference>
<dbReference type="GO" id="GO:0030077">
    <property type="term" value="C:plasma membrane light-harvesting complex"/>
    <property type="evidence" value="ECO:0007669"/>
    <property type="project" value="InterPro"/>
</dbReference>
<sequence>MSNLLDSVLGSTVYDRDGDKVGKVKKIYVDNASGFPTWIAVSTGVFGRDSLVPLAGAEHRRDRSALQVRVGKDEVKSAPYLDEDGNISQRSERELFDHYHIDPALSAWKTYGRPYGENQMGNQPNAADRAIDGNRRTGMEHTDDGELIRSEERLNIGTDREAAGRARVRKYVVEDEETVAVPTKHDEARLVREPIADPASARGEIGDDEQEMTLFRDEVTVRKDSVPVERVRLEVDEVDDEEIVSDTVRRERIEAEGIDEPRDPDRW</sequence>
<dbReference type="Pfam" id="PF09557">
    <property type="entry name" value="DUF2382"/>
    <property type="match status" value="1"/>
</dbReference>
<evidence type="ECO:0000259" key="3">
    <source>
        <dbReference type="Pfam" id="PF09557"/>
    </source>
</evidence>